<evidence type="ECO:0000256" key="1">
    <source>
        <dbReference type="SAM" id="MobiDB-lite"/>
    </source>
</evidence>
<comment type="caution">
    <text evidence="2">The sequence shown here is derived from an EMBL/GenBank/DDBJ whole genome shotgun (WGS) entry which is preliminary data.</text>
</comment>
<protein>
    <submittedName>
        <fullName evidence="2">Uncharacterized protein</fullName>
    </submittedName>
</protein>
<feature type="region of interest" description="Disordered" evidence="1">
    <location>
        <begin position="1"/>
        <end position="21"/>
    </location>
</feature>
<dbReference type="Proteomes" id="UP000321534">
    <property type="component" value="Unassembled WGS sequence"/>
</dbReference>
<name>A0A512CWH7_9MICO</name>
<organism evidence="2 3">
    <name type="scientific">Terrabacter aerolatus</name>
    <dbReference type="NCBI Taxonomy" id="422442"/>
    <lineage>
        <taxon>Bacteria</taxon>
        <taxon>Bacillati</taxon>
        <taxon>Actinomycetota</taxon>
        <taxon>Actinomycetes</taxon>
        <taxon>Micrococcales</taxon>
        <taxon>Intrasporangiaceae</taxon>
        <taxon>Terrabacter</taxon>
    </lineage>
</organism>
<gene>
    <name evidence="2" type="ORF">TAE01_03740</name>
</gene>
<sequence>MWGPTSAAESGGVQNGTSRGKTMIEHYSDLRAVQAEIRARYPQRRRARRDSSLEVIRRTMARTFREENGADRRR</sequence>
<keyword evidence="3" id="KW-1185">Reference proteome</keyword>
<dbReference type="AlphaFoldDB" id="A0A512CWH7"/>
<evidence type="ECO:0000313" key="2">
    <source>
        <dbReference type="EMBL" id="GEO28564.1"/>
    </source>
</evidence>
<accession>A0A512CWH7</accession>
<proteinExistence type="predicted"/>
<evidence type="ECO:0000313" key="3">
    <source>
        <dbReference type="Proteomes" id="UP000321534"/>
    </source>
</evidence>
<reference evidence="2 3" key="1">
    <citation type="submission" date="2019-07" db="EMBL/GenBank/DDBJ databases">
        <title>Whole genome shotgun sequence of Terrabacter aerolatus NBRC 106305.</title>
        <authorList>
            <person name="Hosoyama A."/>
            <person name="Uohara A."/>
            <person name="Ohji S."/>
            <person name="Ichikawa N."/>
        </authorList>
    </citation>
    <scope>NUCLEOTIDE SEQUENCE [LARGE SCALE GENOMIC DNA]</scope>
    <source>
        <strain evidence="2 3">NBRC 106305</strain>
    </source>
</reference>
<dbReference type="EMBL" id="BJYX01000001">
    <property type="protein sequence ID" value="GEO28564.1"/>
    <property type="molecule type" value="Genomic_DNA"/>
</dbReference>